<sequence>MSRRSARLVSGQIFKRKTGGRRAGSSRSSVAASNESQGQYTDDEQAPLEDTWGSAADYKPMSQRKTASSFRNISVEPIVSARTGLTLISSQEVQGHSSGYSSSEEGYYRPGLSECVCVCVCVRVCLCVCVHRVACISVCLCIYSMRMILY</sequence>
<feature type="region of interest" description="Disordered" evidence="1">
    <location>
        <begin position="1"/>
        <end position="47"/>
    </location>
</feature>
<proteinExistence type="predicted"/>
<accession>A0A8T2NEC2</accession>
<dbReference type="EMBL" id="JAFBMS010000061">
    <property type="protein sequence ID" value="KAG9338873.1"/>
    <property type="molecule type" value="Genomic_DNA"/>
</dbReference>
<keyword evidence="3" id="KW-1185">Reference proteome</keyword>
<evidence type="ECO:0000313" key="2">
    <source>
        <dbReference type="EMBL" id="KAG9338873.1"/>
    </source>
</evidence>
<organism evidence="2 3">
    <name type="scientific">Albula glossodonta</name>
    <name type="common">roundjaw bonefish</name>
    <dbReference type="NCBI Taxonomy" id="121402"/>
    <lineage>
        <taxon>Eukaryota</taxon>
        <taxon>Metazoa</taxon>
        <taxon>Chordata</taxon>
        <taxon>Craniata</taxon>
        <taxon>Vertebrata</taxon>
        <taxon>Euteleostomi</taxon>
        <taxon>Actinopterygii</taxon>
        <taxon>Neopterygii</taxon>
        <taxon>Teleostei</taxon>
        <taxon>Albuliformes</taxon>
        <taxon>Albulidae</taxon>
        <taxon>Albula</taxon>
    </lineage>
</organism>
<evidence type="ECO:0000256" key="1">
    <source>
        <dbReference type="SAM" id="MobiDB-lite"/>
    </source>
</evidence>
<protein>
    <submittedName>
        <fullName evidence="2">Uncharacterized protein</fullName>
    </submittedName>
</protein>
<dbReference type="AlphaFoldDB" id="A0A8T2NEC2"/>
<comment type="caution">
    <text evidence="2">The sequence shown here is derived from an EMBL/GenBank/DDBJ whole genome shotgun (WGS) entry which is preliminary data.</text>
</comment>
<feature type="compositionally biased region" description="Low complexity" evidence="1">
    <location>
        <begin position="23"/>
        <end position="33"/>
    </location>
</feature>
<name>A0A8T2NEC2_9TELE</name>
<gene>
    <name evidence="2" type="ORF">JZ751_025313</name>
</gene>
<reference evidence="2" key="1">
    <citation type="thesis" date="2021" institute="BYU ScholarsArchive" country="Provo, UT, USA">
        <title>Applications of and Algorithms for Genome Assembly and Genomic Analyses with an Emphasis on Marine Teleosts.</title>
        <authorList>
            <person name="Pickett B.D."/>
        </authorList>
    </citation>
    <scope>NUCLEOTIDE SEQUENCE</scope>
    <source>
        <strain evidence="2">HI-2016</strain>
    </source>
</reference>
<evidence type="ECO:0000313" key="3">
    <source>
        <dbReference type="Proteomes" id="UP000824540"/>
    </source>
</evidence>
<dbReference type="Proteomes" id="UP000824540">
    <property type="component" value="Unassembled WGS sequence"/>
</dbReference>